<evidence type="ECO:0000256" key="1">
    <source>
        <dbReference type="ARBA" id="ARBA00004141"/>
    </source>
</evidence>
<feature type="domain" description="O-antigen ligase-related" evidence="6">
    <location>
        <begin position="237"/>
        <end position="396"/>
    </location>
</feature>
<dbReference type="Pfam" id="PF04932">
    <property type="entry name" value="Wzy_C"/>
    <property type="match status" value="1"/>
</dbReference>
<keyword evidence="8" id="KW-1185">Reference proteome</keyword>
<feature type="transmembrane region" description="Helical" evidence="5">
    <location>
        <begin position="65"/>
        <end position="82"/>
    </location>
</feature>
<keyword evidence="4 5" id="KW-0472">Membrane</keyword>
<sequence length="474" mass="52192">MDTEVAPGLLTDESSFAIMLLVSCGFAAWYGYRHGKQYVLGAGMAVSMLAGTWFEITLWNTEINVAMATAIVLLIAYCTHSWREIFKALNLLDVLVGALMIWHIIVDVSHEGQPLAFTLRAYGQWMLPYAAGRYAFLHPGSMSKLSPVFVAVASFIAIAAVYESFTSVNLWETIFIHVDDKVSRVVGQRYGLLYRSIGPVRNAIFLGIMLYLLLPFAVDLTTPRDDARWRRAAGFAGMILIMLGIVATVSRGPMLCVVLAGAFALVCVNRYARWILIPLAAAGVIFTAVQFDTVANYLESGGDEHTRSRIVDVDHEGDAEIHNNTRHRLLIPKIYGPIVFEGGPLGYGTTASSGFPPRNIPGLPNDPAISGLLRNVDNTYINIGLAFGWVGLALFVTLLITTIVQALQLAPVASTYLYPSDARVAVAYASIFFAIIFEIWTVHWSYDYSFWVLFQVGVVAGLTSQCVRVRRGEW</sequence>
<dbReference type="Proteomes" id="UP000318053">
    <property type="component" value="Unassembled WGS sequence"/>
</dbReference>
<evidence type="ECO:0000256" key="5">
    <source>
        <dbReference type="SAM" id="Phobius"/>
    </source>
</evidence>
<feature type="transmembrane region" description="Helical" evidence="5">
    <location>
        <begin position="89"/>
        <end position="106"/>
    </location>
</feature>
<evidence type="ECO:0000256" key="2">
    <source>
        <dbReference type="ARBA" id="ARBA00022692"/>
    </source>
</evidence>
<feature type="transmembrane region" description="Helical" evidence="5">
    <location>
        <begin position="380"/>
        <end position="404"/>
    </location>
</feature>
<evidence type="ECO:0000256" key="4">
    <source>
        <dbReference type="ARBA" id="ARBA00023136"/>
    </source>
</evidence>
<dbReference type="GO" id="GO:0016020">
    <property type="term" value="C:membrane"/>
    <property type="evidence" value="ECO:0007669"/>
    <property type="project" value="UniProtKB-SubCell"/>
</dbReference>
<dbReference type="InterPro" id="IPR007016">
    <property type="entry name" value="O-antigen_ligase-rel_domated"/>
</dbReference>
<reference evidence="7 8" key="1">
    <citation type="submission" date="2019-02" db="EMBL/GenBank/DDBJ databases">
        <title>Deep-cultivation of Planctomycetes and their phenomic and genomic characterization uncovers novel biology.</title>
        <authorList>
            <person name="Wiegand S."/>
            <person name="Jogler M."/>
            <person name="Boedeker C."/>
            <person name="Pinto D."/>
            <person name="Vollmers J."/>
            <person name="Rivas-Marin E."/>
            <person name="Kohn T."/>
            <person name="Peeters S.H."/>
            <person name="Heuer A."/>
            <person name="Rast P."/>
            <person name="Oberbeckmann S."/>
            <person name="Bunk B."/>
            <person name="Jeske O."/>
            <person name="Meyerdierks A."/>
            <person name="Storesund J.E."/>
            <person name="Kallscheuer N."/>
            <person name="Luecker S."/>
            <person name="Lage O.M."/>
            <person name="Pohl T."/>
            <person name="Merkel B.J."/>
            <person name="Hornburger P."/>
            <person name="Mueller R.-W."/>
            <person name="Bruemmer F."/>
            <person name="Labrenz M."/>
            <person name="Spormann A.M."/>
            <person name="Op Den Camp H."/>
            <person name="Overmann J."/>
            <person name="Amann R."/>
            <person name="Jetten M.S.M."/>
            <person name="Mascher T."/>
            <person name="Medema M.H."/>
            <person name="Devos D.P."/>
            <person name="Kaster A.-K."/>
            <person name="Ovreas L."/>
            <person name="Rohde M."/>
            <person name="Galperin M.Y."/>
            <person name="Jogler C."/>
        </authorList>
    </citation>
    <scope>NUCLEOTIDE SEQUENCE [LARGE SCALE GENOMIC DNA]</scope>
    <source>
        <strain evidence="7 8">CA85</strain>
    </source>
</reference>
<dbReference type="EMBL" id="SJPK01000005">
    <property type="protein sequence ID" value="TWT66643.1"/>
    <property type="molecule type" value="Genomic_DNA"/>
</dbReference>
<feature type="transmembrane region" description="Helical" evidence="5">
    <location>
        <begin position="15"/>
        <end position="32"/>
    </location>
</feature>
<feature type="transmembrane region" description="Helical" evidence="5">
    <location>
        <begin position="274"/>
        <end position="291"/>
    </location>
</feature>
<feature type="transmembrane region" description="Helical" evidence="5">
    <location>
        <begin position="148"/>
        <end position="171"/>
    </location>
</feature>
<dbReference type="RefSeq" id="WP_246112747.1">
    <property type="nucleotide sequence ID" value="NZ_SJPK01000005.1"/>
</dbReference>
<accession>A0A5C5XW76</accession>
<evidence type="ECO:0000256" key="3">
    <source>
        <dbReference type="ARBA" id="ARBA00022989"/>
    </source>
</evidence>
<dbReference type="InterPro" id="IPR051533">
    <property type="entry name" value="WaaL-like"/>
</dbReference>
<evidence type="ECO:0000313" key="7">
    <source>
        <dbReference type="EMBL" id="TWT66643.1"/>
    </source>
</evidence>
<organism evidence="7 8">
    <name type="scientific">Allorhodopirellula solitaria</name>
    <dbReference type="NCBI Taxonomy" id="2527987"/>
    <lineage>
        <taxon>Bacteria</taxon>
        <taxon>Pseudomonadati</taxon>
        <taxon>Planctomycetota</taxon>
        <taxon>Planctomycetia</taxon>
        <taxon>Pirellulales</taxon>
        <taxon>Pirellulaceae</taxon>
        <taxon>Allorhodopirellula</taxon>
    </lineage>
</organism>
<feature type="transmembrane region" description="Helical" evidence="5">
    <location>
        <begin position="39"/>
        <end position="59"/>
    </location>
</feature>
<protein>
    <recommendedName>
        <fullName evidence="6">O-antigen ligase-related domain-containing protein</fullName>
    </recommendedName>
</protein>
<evidence type="ECO:0000313" key="8">
    <source>
        <dbReference type="Proteomes" id="UP000318053"/>
    </source>
</evidence>
<evidence type="ECO:0000259" key="6">
    <source>
        <dbReference type="Pfam" id="PF04932"/>
    </source>
</evidence>
<feature type="transmembrane region" description="Helical" evidence="5">
    <location>
        <begin position="192"/>
        <end position="214"/>
    </location>
</feature>
<comment type="caution">
    <text evidence="7">The sequence shown here is derived from an EMBL/GenBank/DDBJ whole genome shotgun (WGS) entry which is preliminary data.</text>
</comment>
<keyword evidence="2 5" id="KW-0812">Transmembrane</keyword>
<feature type="transmembrane region" description="Helical" evidence="5">
    <location>
        <begin position="234"/>
        <end position="267"/>
    </location>
</feature>
<comment type="subcellular location">
    <subcellularLocation>
        <location evidence="1">Membrane</location>
        <topology evidence="1">Multi-pass membrane protein</topology>
    </subcellularLocation>
</comment>
<gene>
    <name evidence="7" type="ORF">CA85_27400</name>
</gene>
<name>A0A5C5XW76_9BACT</name>
<proteinExistence type="predicted"/>
<dbReference type="PANTHER" id="PTHR37422">
    <property type="entry name" value="TEICHURONIC ACID BIOSYNTHESIS PROTEIN TUAE"/>
    <property type="match status" value="1"/>
</dbReference>
<keyword evidence="3 5" id="KW-1133">Transmembrane helix</keyword>
<feature type="transmembrane region" description="Helical" evidence="5">
    <location>
        <begin position="425"/>
        <end position="442"/>
    </location>
</feature>
<dbReference type="AlphaFoldDB" id="A0A5C5XW76"/>
<dbReference type="PANTHER" id="PTHR37422:SF13">
    <property type="entry name" value="LIPOPOLYSACCHARIDE BIOSYNTHESIS PROTEIN PA4999-RELATED"/>
    <property type="match status" value="1"/>
</dbReference>